<dbReference type="EMBL" id="JAUFQS010000015">
    <property type="protein sequence ID" value="MDN3688956.1"/>
    <property type="molecule type" value="Genomic_DNA"/>
</dbReference>
<keyword evidence="2" id="KW-1185">Reference proteome</keyword>
<evidence type="ECO:0008006" key="3">
    <source>
        <dbReference type="Google" id="ProtNLM"/>
    </source>
</evidence>
<protein>
    <recommendedName>
        <fullName evidence="3">GreA/GreB family elongation factor</fullName>
    </recommendedName>
</protein>
<sequence length="160" mass="17766">MAFSKENSPTAIRDFKAHLKEEALRTIRENLSDLNSQFLALQEASSGETKSSAGDKYETGRETIRQSRALLEKQLQTIRQWESKIQQIPVEPVPDIREGALISLDLGWVWVSVSFGKVVVQSSEIQGVSVASPLILAMKGKTKGDVVAFRGRDIEILNIL</sequence>
<evidence type="ECO:0000313" key="2">
    <source>
        <dbReference type="Proteomes" id="UP001236663"/>
    </source>
</evidence>
<gene>
    <name evidence="1" type="ORF">QWZ15_14040</name>
</gene>
<dbReference type="Proteomes" id="UP001236663">
    <property type="component" value="Unassembled WGS sequence"/>
</dbReference>
<reference evidence="2" key="1">
    <citation type="journal article" date="2019" name="Int. J. Syst. Evol. Microbiol.">
        <title>The Global Catalogue of Microorganisms (GCM) 10K type strain sequencing project: providing services to taxonomists for standard genome sequencing and annotation.</title>
        <authorList>
            <consortium name="The Broad Institute Genomics Platform"/>
            <consortium name="The Broad Institute Genome Sequencing Center for Infectious Disease"/>
            <person name="Wu L."/>
            <person name="Ma J."/>
        </authorList>
    </citation>
    <scope>NUCLEOTIDE SEQUENCE [LARGE SCALE GENOMIC DNA]</scope>
    <source>
        <strain evidence="2">CECT 7706</strain>
    </source>
</reference>
<proteinExistence type="predicted"/>
<name>A0ABT8C9A9_9BACT</name>
<organism evidence="1 2">
    <name type="scientific">Cyclobacterium jeungdonense</name>
    <dbReference type="NCBI Taxonomy" id="708087"/>
    <lineage>
        <taxon>Bacteria</taxon>
        <taxon>Pseudomonadati</taxon>
        <taxon>Bacteroidota</taxon>
        <taxon>Cytophagia</taxon>
        <taxon>Cytophagales</taxon>
        <taxon>Cyclobacteriaceae</taxon>
        <taxon>Cyclobacterium</taxon>
    </lineage>
</organism>
<comment type="caution">
    <text evidence="1">The sequence shown here is derived from an EMBL/GenBank/DDBJ whole genome shotgun (WGS) entry which is preliminary data.</text>
</comment>
<dbReference type="RefSeq" id="WP_163387210.1">
    <property type="nucleotide sequence ID" value="NZ_JAUFQS010000015.1"/>
</dbReference>
<accession>A0ABT8C9A9</accession>
<evidence type="ECO:0000313" key="1">
    <source>
        <dbReference type="EMBL" id="MDN3688956.1"/>
    </source>
</evidence>